<evidence type="ECO:0000313" key="7">
    <source>
        <dbReference type="EMBL" id="CAJ1407670.1"/>
    </source>
</evidence>
<evidence type="ECO:0000256" key="4">
    <source>
        <dbReference type="ARBA" id="ARBA00022833"/>
    </source>
</evidence>
<evidence type="ECO:0000313" key="8">
    <source>
        <dbReference type="Proteomes" id="UP001178507"/>
    </source>
</evidence>
<protein>
    <recommendedName>
        <fullName evidence="6">Replication protein A OB domain-containing protein</fullName>
    </recommendedName>
</protein>
<keyword evidence="3" id="KW-0863">Zinc-finger</keyword>
<keyword evidence="4" id="KW-0862">Zinc</keyword>
<dbReference type="EMBL" id="CAUJNA010003684">
    <property type="protein sequence ID" value="CAJ1407670.1"/>
    <property type="molecule type" value="Genomic_DNA"/>
</dbReference>
<reference evidence="7" key="1">
    <citation type="submission" date="2023-08" db="EMBL/GenBank/DDBJ databases">
        <authorList>
            <person name="Chen Y."/>
            <person name="Shah S."/>
            <person name="Dougan E. K."/>
            <person name="Thang M."/>
            <person name="Chan C."/>
        </authorList>
    </citation>
    <scope>NUCLEOTIDE SEQUENCE</scope>
</reference>
<name>A0AA36JLG0_9DINO</name>
<feature type="non-terminal residue" evidence="7">
    <location>
        <position position="1"/>
    </location>
</feature>
<dbReference type="GO" id="GO:0008270">
    <property type="term" value="F:zinc ion binding"/>
    <property type="evidence" value="ECO:0007669"/>
    <property type="project" value="UniProtKB-KW"/>
</dbReference>
<dbReference type="InterPro" id="IPR012340">
    <property type="entry name" value="NA-bd_OB-fold"/>
</dbReference>
<accession>A0AA36JLG0</accession>
<evidence type="ECO:0000256" key="5">
    <source>
        <dbReference type="ARBA" id="ARBA00023125"/>
    </source>
</evidence>
<keyword evidence="5" id="KW-0238">DNA-binding</keyword>
<comment type="caution">
    <text evidence="7">The sequence shown here is derived from an EMBL/GenBank/DDBJ whole genome shotgun (WGS) entry which is preliminary data.</text>
</comment>
<dbReference type="GO" id="GO:0003677">
    <property type="term" value="F:DNA binding"/>
    <property type="evidence" value="ECO:0007669"/>
    <property type="project" value="UniProtKB-KW"/>
</dbReference>
<evidence type="ECO:0000256" key="2">
    <source>
        <dbReference type="ARBA" id="ARBA00022723"/>
    </source>
</evidence>
<organism evidence="7 8">
    <name type="scientific">Effrenium voratum</name>
    <dbReference type="NCBI Taxonomy" id="2562239"/>
    <lineage>
        <taxon>Eukaryota</taxon>
        <taxon>Sar</taxon>
        <taxon>Alveolata</taxon>
        <taxon>Dinophyceae</taxon>
        <taxon>Suessiales</taxon>
        <taxon>Symbiodiniaceae</taxon>
        <taxon>Effrenium</taxon>
    </lineage>
</organism>
<comment type="similarity">
    <text evidence="1">Belongs to the replication factor A protein 1 family.</text>
</comment>
<keyword evidence="8" id="KW-1185">Reference proteome</keyword>
<evidence type="ECO:0000256" key="1">
    <source>
        <dbReference type="ARBA" id="ARBA00005690"/>
    </source>
</evidence>
<feature type="non-terminal residue" evidence="7">
    <location>
        <position position="143"/>
    </location>
</feature>
<dbReference type="Pfam" id="PF16900">
    <property type="entry name" value="REPA_OB_2"/>
    <property type="match status" value="1"/>
</dbReference>
<dbReference type="Proteomes" id="UP001178507">
    <property type="component" value="Unassembled WGS sequence"/>
</dbReference>
<proteinExistence type="inferred from homology"/>
<dbReference type="AlphaFoldDB" id="A0AA36JLG0"/>
<gene>
    <name evidence="7" type="ORF">EVOR1521_LOCUS29311</name>
</gene>
<evidence type="ECO:0000256" key="3">
    <source>
        <dbReference type="ARBA" id="ARBA00022771"/>
    </source>
</evidence>
<dbReference type="FunFam" id="2.40.50.140:FF:000041">
    <property type="entry name" value="Replication protein A subunit"/>
    <property type="match status" value="1"/>
</dbReference>
<sequence>GMVFSVELLDREGGKIRASLFNEAAEQHYDLMQCGRCFTLCNGSVRPAQKKYSVLKHGYELVFDGRCQIHMVDDDADIGAVRLAVQKIASVTQMPVPSSVDICGVIVSAEHPQEFQTKEGKALVKREITVADDSGHSVLVTLW</sequence>
<feature type="domain" description="Replication protein A OB" evidence="6">
    <location>
        <begin position="88"/>
        <end position="143"/>
    </location>
</feature>
<dbReference type="InterPro" id="IPR031657">
    <property type="entry name" value="REPA_OB_2"/>
</dbReference>
<evidence type="ECO:0000259" key="6">
    <source>
        <dbReference type="Pfam" id="PF16900"/>
    </source>
</evidence>
<dbReference type="SUPFAM" id="SSF50249">
    <property type="entry name" value="Nucleic acid-binding proteins"/>
    <property type="match status" value="2"/>
</dbReference>
<dbReference type="Gene3D" id="2.40.50.140">
    <property type="entry name" value="Nucleic acid-binding proteins"/>
    <property type="match status" value="2"/>
</dbReference>
<keyword evidence="2" id="KW-0479">Metal-binding</keyword>